<proteinExistence type="inferred from homology"/>
<dbReference type="SUPFAM" id="SSF143120">
    <property type="entry name" value="YefM-like"/>
    <property type="match status" value="1"/>
</dbReference>
<organism evidence="2">
    <name type="scientific">freshwater metagenome</name>
    <dbReference type="NCBI Taxonomy" id="449393"/>
    <lineage>
        <taxon>unclassified sequences</taxon>
        <taxon>metagenomes</taxon>
        <taxon>ecological metagenomes</taxon>
    </lineage>
</organism>
<reference evidence="2" key="1">
    <citation type="submission" date="2020-05" db="EMBL/GenBank/DDBJ databases">
        <authorList>
            <person name="Chiriac C."/>
            <person name="Salcher M."/>
            <person name="Ghai R."/>
            <person name="Kavagutti S V."/>
        </authorList>
    </citation>
    <scope>NUCLEOTIDE SEQUENCE</scope>
</reference>
<dbReference type="InterPro" id="IPR036165">
    <property type="entry name" value="YefM-like_sf"/>
</dbReference>
<dbReference type="Gene3D" id="3.40.1620.10">
    <property type="entry name" value="YefM-like domain"/>
    <property type="match status" value="1"/>
</dbReference>
<gene>
    <name evidence="2" type="ORF">UFOPK4284_01174</name>
</gene>
<protein>
    <submittedName>
        <fullName evidence="2">Unannotated protein</fullName>
    </submittedName>
</protein>
<evidence type="ECO:0000256" key="1">
    <source>
        <dbReference type="ARBA" id="ARBA00009981"/>
    </source>
</evidence>
<accession>A0A6J7TLB4</accession>
<dbReference type="AlphaFoldDB" id="A0A6J7TLB4"/>
<dbReference type="NCBIfam" id="TIGR01552">
    <property type="entry name" value="phd_fam"/>
    <property type="match status" value="1"/>
</dbReference>
<sequence>MDKTPFETLTVSQATERGVSAILRQAHDGQPLIVEKHGIPVAAVVGISRFEELEELERDLRSASLVLARLASDNGKRSTLDEVLASLGFDREILEAELESEIIAGMH</sequence>
<comment type="similarity">
    <text evidence="1">Belongs to the phD/YefM antitoxin family.</text>
</comment>
<dbReference type="EMBL" id="CAFBQE010000117">
    <property type="protein sequence ID" value="CAB5054211.1"/>
    <property type="molecule type" value="Genomic_DNA"/>
</dbReference>
<evidence type="ECO:0000313" key="2">
    <source>
        <dbReference type="EMBL" id="CAB5054211.1"/>
    </source>
</evidence>
<name>A0A6J7TLB4_9ZZZZ</name>
<dbReference type="InterPro" id="IPR006442">
    <property type="entry name" value="Antitoxin_Phd/YefM"/>
</dbReference>
<dbReference type="Pfam" id="PF02604">
    <property type="entry name" value="PhdYeFM_antitox"/>
    <property type="match status" value="1"/>
</dbReference>